<reference evidence="2 3" key="1">
    <citation type="submission" date="2019-03" db="EMBL/GenBank/DDBJ databases">
        <title>Rhodosporidium diobovatum UCD-FST 08-225 genome sequencing, assembly, and annotation.</title>
        <authorList>
            <person name="Fakankun I.U."/>
            <person name="Fristensky B."/>
            <person name="Levin D.B."/>
        </authorList>
    </citation>
    <scope>NUCLEOTIDE SEQUENCE [LARGE SCALE GENOMIC DNA]</scope>
    <source>
        <strain evidence="2 3">UCD-FST 08-225</strain>
    </source>
</reference>
<feature type="compositionally biased region" description="Low complexity" evidence="1">
    <location>
        <begin position="43"/>
        <end position="55"/>
    </location>
</feature>
<dbReference type="Proteomes" id="UP000311382">
    <property type="component" value="Unassembled WGS sequence"/>
</dbReference>
<evidence type="ECO:0000313" key="2">
    <source>
        <dbReference type="EMBL" id="TNY24142.1"/>
    </source>
</evidence>
<gene>
    <name evidence="2" type="ORF">DMC30DRAFT_217541</name>
</gene>
<name>A0A5C5G6X0_9BASI</name>
<protein>
    <submittedName>
        <fullName evidence="2">Uncharacterized protein</fullName>
    </submittedName>
</protein>
<evidence type="ECO:0000313" key="3">
    <source>
        <dbReference type="Proteomes" id="UP000311382"/>
    </source>
</evidence>
<accession>A0A5C5G6X0</accession>
<comment type="caution">
    <text evidence="2">The sequence shown here is derived from an EMBL/GenBank/DDBJ whole genome shotgun (WGS) entry which is preliminary data.</text>
</comment>
<dbReference type="AlphaFoldDB" id="A0A5C5G6X0"/>
<organism evidence="2 3">
    <name type="scientific">Rhodotorula diobovata</name>
    <dbReference type="NCBI Taxonomy" id="5288"/>
    <lineage>
        <taxon>Eukaryota</taxon>
        <taxon>Fungi</taxon>
        <taxon>Dikarya</taxon>
        <taxon>Basidiomycota</taxon>
        <taxon>Pucciniomycotina</taxon>
        <taxon>Microbotryomycetes</taxon>
        <taxon>Sporidiobolales</taxon>
        <taxon>Sporidiobolaceae</taxon>
        <taxon>Rhodotorula</taxon>
    </lineage>
</organism>
<evidence type="ECO:0000256" key="1">
    <source>
        <dbReference type="SAM" id="MobiDB-lite"/>
    </source>
</evidence>
<proteinExistence type="predicted"/>
<dbReference type="EMBL" id="SOZI01000005">
    <property type="protein sequence ID" value="TNY24142.1"/>
    <property type="molecule type" value="Genomic_DNA"/>
</dbReference>
<keyword evidence="3" id="KW-1185">Reference proteome</keyword>
<feature type="region of interest" description="Disordered" evidence="1">
    <location>
        <begin position="1"/>
        <end position="21"/>
    </location>
</feature>
<dbReference type="STRING" id="5288.A0A5C5G6X0"/>
<sequence>MNFTPPPPQMHHGWPPTGAPEELVDFYRDKAQAMNRANADNEQQQQQQALPPPQQQHAPLEFHVYKDPRVFGQDDVVTGPDKQMVLFHLVFPVKLFSGRWDLSLHRGGPTGPEICRLVKGHFNDSFDIAFANGPVVRCQRTGTFSTKYEFQGAGGTAWYCWKSDGHFFSQNQYTLYRSDDLKGPKENRRALAHWRTPSMSISKDGSLTISPEVAGETELILASVLGIEERARERRNRH</sequence>
<dbReference type="OrthoDB" id="2612513at2759"/>
<feature type="region of interest" description="Disordered" evidence="1">
    <location>
        <begin position="33"/>
        <end position="55"/>
    </location>
</feature>